<dbReference type="Gene3D" id="3.90.70.10">
    <property type="entry name" value="Cysteine proteinases"/>
    <property type="match status" value="1"/>
</dbReference>
<dbReference type="RefSeq" id="WP_346033866.1">
    <property type="nucleotide sequence ID" value="NZ_BAABHV010000022.1"/>
</dbReference>
<accession>A0ABP9KR77</accession>
<organism evidence="2 3">
    <name type="scientific">Erythrobacter westpacificensis</name>
    <dbReference type="NCBI Taxonomy" id="1055231"/>
    <lineage>
        <taxon>Bacteria</taxon>
        <taxon>Pseudomonadati</taxon>
        <taxon>Pseudomonadota</taxon>
        <taxon>Alphaproteobacteria</taxon>
        <taxon>Sphingomonadales</taxon>
        <taxon>Erythrobacteraceae</taxon>
        <taxon>Erythrobacter/Porphyrobacter group</taxon>
        <taxon>Erythrobacter</taxon>
    </lineage>
</organism>
<dbReference type="SUPFAM" id="SSF54001">
    <property type="entry name" value="Cysteine proteinases"/>
    <property type="match status" value="1"/>
</dbReference>
<protein>
    <submittedName>
        <fullName evidence="2">C1 family peptidase</fullName>
    </submittedName>
</protein>
<name>A0ABP9KR77_9SPHN</name>
<dbReference type="EMBL" id="BAABHV010000022">
    <property type="protein sequence ID" value="GAA5061284.1"/>
    <property type="molecule type" value="Genomic_DNA"/>
</dbReference>
<evidence type="ECO:0000259" key="1">
    <source>
        <dbReference type="Pfam" id="PF00112"/>
    </source>
</evidence>
<comment type="caution">
    <text evidence="2">The sequence shown here is derived from an EMBL/GenBank/DDBJ whole genome shotgun (WGS) entry which is preliminary data.</text>
</comment>
<dbReference type="PROSITE" id="PS00639">
    <property type="entry name" value="THIOL_PROTEASE_HIS"/>
    <property type="match status" value="1"/>
</dbReference>
<keyword evidence="3" id="KW-1185">Reference proteome</keyword>
<dbReference type="InterPro" id="IPR025660">
    <property type="entry name" value="Pept_his_AS"/>
</dbReference>
<sequence>MIDIKTDLRPLLGPVRDQGSRPTCLAFAASDTHAGLREGWTPLSCEYAFFHAQRRSGRRHDQGATLSAMLETLRFDGQPAESGWPYLDAVPADPAHWTPPADVGPCFGRKGAHAALDLDPIVEALDRKKPVMLLTTLSRSFFVPASEGLVDPANDESPDPNLRHAIVAVGHGKVASQSAILIRNSWGADWGLDGHAWLTEEFLKPRLFATAILTEDIDVSTRAAAA</sequence>
<dbReference type="InterPro" id="IPR038765">
    <property type="entry name" value="Papain-like_cys_pep_sf"/>
</dbReference>
<gene>
    <name evidence="2" type="ORF">GCM10023208_30460</name>
</gene>
<dbReference type="Pfam" id="PF00112">
    <property type="entry name" value="Peptidase_C1"/>
    <property type="match status" value="1"/>
</dbReference>
<reference evidence="3" key="1">
    <citation type="journal article" date="2019" name="Int. J. Syst. Evol. Microbiol.">
        <title>The Global Catalogue of Microorganisms (GCM) 10K type strain sequencing project: providing services to taxonomists for standard genome sequencing and annotation.</title>
        <authorList>
            <consortium name="The Broad Institute Genomics Platform"/>
            <consortium name="The Broad Institute Genome Sequencing Center for Infectious Disease"/>
            <person name="Wu L."/>
            <person name="Ma J."/>
        </authorList>
    </citation>
    <scope>NUCLEOTIDE SEQUENCE [LARGE SCALE GENOMIC DNA]</scope>
    <source>
        <strain evidence="3">JCM 18014</strain>
    </source>
</reference>
<feature type="domain" description="Peptidase C1A papain C-terminal" evidence="1">
    <location>
        <begin position="120"/>
        <end position="199"/>
    </location>
</feature>
<dbReference type="InterPro" id="IPR000668">
    <property type="entry name" value="Peptidase_C1A_C"/>
</dbReference>
<dbReference type="Proteomes" id="UP001500518">
    <property type="component" value="Unassembled WGS sequence"/>
</dbReference>
<evidence type="ECO:0000313" key="2">
    <source>
        <dbReference type="EMBL" id="GAA5061284.1"/>
    </source>
</evidence>
<dbReference type="CDD" id="cd02619">
    <property type="entry name" value="Peptidase_C1"/>
    <property type="match status" value="1"/>
</dbReference>
<proteinExistence type="predicted"/>
<evidence type="ECO:0000313" key="3">
    <source>
        <dbReference type="Proteomes" id="UP001500518"/>
    </source>
</evidence>